<evidence type="ECO:0000259" key="2">
    <source>
        <dbReference type="Pfam" id="PF15463"/>
    </source>
</evidence>
<dbReference type="PANTHER" id="PTHR28244">
    <property type="entry name" value="RNA POLYMERASE I-SPECIFIC TRANSCRIPTION INITIATION FACTOR RRN11"/>
    <property type="match status" value="1"/>
</dbReference>
<feature type="domain" description="Extracellular mutant protein 11 C-terminal" evidence="2">
    <location>
        <begin position="370"/>
        <end position="501"/>
    </location>
</feature>
<feature type="compositionally biased region" description="Polar residues" evidence="1">
    <location>
        <begin position="22"/>
        <end position="31"/>
    </location>
</feature>
<feature type="region of interest" description="Disordered" evidence="1">
    <location>
        <begin position="234"/>
        <end position="366"/>
    </location>
</feature>
<proteinExistence type="predicted"/>
<feature type="compositionally biased region" description="Low complexity" evidence="1">
    <location>
        <begin position="64"/>
        <end position="85"/>
    </location>
</feature>
<accession>A0A507BG69</accession>
<organism evidence="3 4">
    <name type="scientific">Thyridium curvatum</name>
    <dbReference type="NCBI Taxonomy" id="1093900"/>
    <lineage>
        <taxon>Eukaryota</taxon>
        <taxon>Fungi</taxon>
        <taxon>Dikarya</taxon>
        <taxon>Ascomycota</taxon>
        <taxon>Pezizomycotina</taxon>
        <taxon>Sordariomycetes</taxon>
        <taxon>Sordariomycetidae</taxon>
        <taxon>Thyridiales</taxon>
        <taxon>Thyridiaceae</taxon>
        <taxon>Thyridium</taxon>
    </lineage>
</organism>
<evidence type="ECO:0000256" key="1">
    <source>
        <dbReference type="SAM" id="MobiDB-lite"/>
    </source>
</evidence>
<protein>
    <recommendedName>
        <fullName evidence="2">Extracellular mutant protein 11 C-terminal domain-containing protein</fullName>
    </recommendedName>
</protein>
<dbReference type="InterPro" id="IPR029178">
    <property type="entry name" value="Ecm11_C"/>
</dbReference>
<keyword evidence="4" id="KW-1185">Reference proteome</keyword>
<feature type="region of interest" description="Disordered" evidence="1">
    <location>
        <begin position="1"/>
        <end position="164"/>
    </location>
</feature>
<feature type="compositionally biased region" description="Polar residues" evidence="1">
    <location>
        <begin position="103"/>
        <end position="128"/>
    </location>
</feature>
<dbReference type="EMBL" id="SKBQ01000105">
    <property type="protein sequence ID" value="TPX18937.1"/>
    <property type="molecule type" value="Genomic_DNA"/>
</dbReference>
<dbReference type="Proteomes" id="UP000319257">
    <property type="component" value="Unassembled WGS sequence"/>
</dbReference>
<feature type="compositionally biased region" description="Basic and acidic residues" evidence="1">
    <location>
        <begin position="266"/>
        <end position="290"/>
    </location>
</feature>
<dbReference type="InParanoid" id="A0A507BG69"/>
<dbReference type="GO" id="GO:0001164">
    <property type="term" value="F:RNA polymerase I core promoter sequence-specific DNA binding"/>
    <property type="evidence" value="ECO:0007669"/>
    <property type="project" value="TreeGrafter"/>
</dbReference>
<feature type="compositionally biased region" description="Basic and acidic residues" evidence="1">
    <location>
        <begin position="352"/>
        <end position="366"/>
    </location>
</feature>
<dbReference type="GO" id="GO:0017025">
    <property type="term" value="F:TBP-class protein binding"/>
    <property type="evidence" value="ECO:0007669"/>
    <property type="project" value="TreeGrafter"/>
</dbReference>
<dbReference type="Pfam" id="PF15463">
    <property type="entry name" value="ECM11"/>
    <property type="match status" value="1"/>
</dbReference>
<name>A0A507BG69_9PEZI</name>
<evidence type="ECO:0000313" key="4">
    <source>
        <dbReference type="Proteomes" id="UP000319257"/>
    </source>
</evidence>
<dbReference type="PANTHER" id="PTHR28244:SF3">
    <property type="entry name" value="EXTRACELLULAR MUTANT PROTEIN 11 C-TERMINAL DOMAIN-CONTAINING PROTEIN"/>
    <property type="match status" value="1"/>
</dbReference>
<comment type="caution">
    <text evidence="3">The sequence shown here is derived from an EMBL/GenBank/DDBJ whole genome shotgun (WGS) entry which is preliminary data.</text>
</comment>
<evidence type="ECO:0000313" key="3">
    <source>
        <dbReference type="EMBL" id="TPX18937.1"/>
    </source>
</evidence>
<dbReference type="GO" id="GO:0042790">
    <property type="term" value="P:nucleolar large rRNA transcription by RNA polymerase I"/>
    <property type="evidence" value="ECO:0007669"/>
    <property type="project" value="TreeGrafter"/>
</dbReference>
<gene>
    <name evidence="3" type="ORF">E0L32_011415</name>
</gene>
<dbReference type="GO" id="GO:0070860">
    <property type="term" value="C:RNA polymerase I core factor complex"/>
    <property type="evidence" value="ECO:0007669"/>
    <property type="project" value="TreeGrafter"/>
</dbReference>
<feature type="compositionally biased region" description="Pro residues" evidence="1">
    <location>
        <begin position="325"/>
        <end position="335"/>
    </location>
</feature>
<feature type="compositionally biased region" description="Polar residues" evidence="1">
    <location>
        <begin position="311"/>
        <end position="320"/>
    </location>
</feature>
<dbReference type="STRING" id="1093900.A0A507BG69"/>
<dbReference type="AlphaFoldDB" id="A0A507BG69"/>
<reference evidence="3 4" key="1">
    <citation type="submission" date="2019-06" db="EMBL/GenBank/DDBJ databases">
        <title>Draft genome sequence of the filamentous fungus Phialemoniopsis curvata isolated from diesel fuel.</title>
        <authorList>
            <person name="Varaljay V.A."/>
            <person name="Lyon W.J."/>
            <person name="Crouch A.L."/>
            <person name="Drake C.E."/>
            <person name="Hollomon J.M."/>
            <person name="Nadeau L.J."/>
            <person name="Nunn H.S."/>
            <person name="Stevenson B.S."/>
            <person name="Bojanowski C.L."/>
            <person name="Crookes-Goodson W.J."/>
        </authorList>
    </citation>
    <scope>NUCLEOTIDE SEQUENCE [LARGE SCALE GENOMIC DNA]</scope>
    <source>
        <strain evidence="3 4">D216</strain>
    </source>
</reference>
<feature type="compositionally biased region" description="Polar residues" evidence="1">
    <location>
        <begin position="236"/>
        <end position="254"/>
    </location>
</feature>
<dbReference type="RefSeq" id="XP_031000648.1">
    <property type="nucleotide sequence ID" value="XM_031134142.1"/>
</dbReference>
<dbReference type="InterPro" id="IPR053029">
    <property type="entry name" value="RNA_pol_I-specific_init_factor"/>
</dbReference>
<sequence length="508" mass="56972">MPSARIKMMNYMRSETKGNGLGSPSRNNQSAPQHPQQPPPPLASRQHLAEAAKVQIPRPSRFNSASQPPASMPASSPPSQSQSQPLATRHTRANSDAGRANAPSEQDQQIWEDSTINSLLGESVSGSTRPRPPHSQDIRRLDSLPSQRQRYRDRNAADQEELNPFVIQENGLLKVLPASGGNNSIAKTNPRSVLDNFSLDDPYAAKSRYDSSPQKPGHTLKHAKYPFRDARAAKRASTSDNFSQNATAGDTVNLSPERFLNGVQTREPRPENRTQDYETHRSTIFHDIDTPGRTPAPPEDDEISEAPSQGDEATNRTPRQSKIAPPQPSQPPLPLPLTKMALQESTLPRMSNYRDKKPDKMGRKRRLSLDYDDHALSSMSYADLRNENFDHDPARMAVQPANVPSGDSLEDKLAYFKGKDENSQHHFFTQITVKEWDHCGDWFLEQFSSVVQRMKDSRQAKRQLVEQFESEIASREEMVRGKVESIDRTLKDLKQEGEGMMRGKDVDV</sequence>
<dbReference type="OrthoDB" id="5346740at2759"/>
<dbReference type="GeneID" id="41978862"/>